<dbReference type="Gene3D" id="3.40.50.300">
    <property type="entry name" value="P-loop containing nucleotide triphosphate hydrolases"/>
    <property type="match status" value="1"/>
</dbReference>
<dbReference type="GO" id="GO:0005524">
    <property type="term" value="F:ATP binding"/>
    <property type="evidence" value="ECO:0007669"/>
    <property type="project" value="UniProtKB-KW"/>
</dbReference>
<dbReference type="InterPro" id="IPR027417">
    <property type="entry name" value="P-loop_NTPase"/>
</dbReference>
<feature type="region of interest" description="Disordered" evidence="1">
    <location>
        <begin position="401"/>
        <end position="422"/>
    </location>
</feature>
<evidence type="ECO:0000313" key="2">
    <source>
        <dbReference type="EMBL" id="QNP30702.1"/>
    </source>
</evidence>
<evidence type="ECO:0000256" key="1">
    <source>
        <dbReference type="SAM" id="MobiDB-lite"/>
    </source>
</evidence>
<reference evidence="2 3" key="1">
    <citation type="submission" date="2020-08" db="EMBL/GenBank/DDBJ databases">
        <title>Complete genome sequence of Raphidiopsis curvispora isolated from drinking water reservoir in South Korea.</title>
        <authorList>
            <person name="Jeong J."/>
        </authorList>
    </citation>
    <scope>NUCLEOTIDE SEQUENCE [LARGE SCALE GENOMIC DNA]</scope>
    <source>
        <strain evidence="2 3">GIHE-G1</strain>
    </source>
</reference>
<organism evidence="2 3">
    <name type="scientific">Cylindrospermopsis curvispora GIHE-G1</name>
    <dbReference type="NCBI Taxonomy" id="2666332"/>
    <lineage>
        <taxon>Bacteria</taxon>
        <taxon>Bacillati</taxon>
        <taxon>Cyanobacteriota</taxon>
        <taxon>Cyanophyceae</taxon>
        <taxon>Nostocales</taxon>
        <taxon>Aphanizomenonaceae</taxon>
        <taxon>Cylindrospermopsis</taxon>
    </lineage>
</organism>
<keyword evidence="2" id="KW-0067">ATP-binding</keyword>
<keyword evidence="3" id="KW-1185">Reference proteome</keyword>
<dbReference type="SUPFAM" id="SSF52540">
    <property type="entry name" value="P-loop containing nucleoside triphosphate hydrolases"/>
    <property type="match status" value="1"/>
</dbReference>
<gene>
    <name evidence="2" type="ORF">IAR63_06810</name>
</gene>
<dbReference type="EMBL" id="CP060822">
    <property type="protein sequence ID" value="QNP30702.1"/>
    <property type="molecule type" value="Genomic_DNA"/>
</dbReference>
<accession>A0A7H0F3T6</accession>
<protein>
    <submittedName>
        <fullName evidence="2">ATP-binding protein</fullName>
    </submittedName>
</protein>
<keyword evidence="2" id="KW-0547">Nucleotide-binding</keyword>
<name>A0A7H0F3T6_9CYAN</name>
<dbReference type="Proteomes" id="UP000516013">
    <property type="component" value="Chromosome"/>
</dbReference>
<dbReference type="AlphaFoldDB" id="A0A7H0F3T6"/>
<dbReference type="KEGG" id="ccur:IAR63_06810"/>
<dbReference type="RefSeq" id="WP_187707052.1">
    <property type="nucleotide sequence ID" value="NZ_CP060822.1"/>
</dbReference>
<sequence length="708" mass="80434">MTHINDIIKRQTNPFDLIELKPTDFWVEEQDSTVMVDSIHQEAIIEIESLLDLVAKDHRSRTVLLGGSSGSGKSYLLGRLKRKLNSKAFFAYVFCNWTSSGEIWRHILRRTVDSLLQVPEGEQESQLMLWLKSLSAFTKSGVKQKIFNTNFWQLLRGDRPKFVKHLKSTYKKGIYHPDIFFGVLHDLTNPDLYDLACEWLRGDDLSEESMKLIQVKSCIDTEEAAKNILANFGKISTQTQPIVLCFDNLDTMPQQPGGTLEIQPFMNVNTTIHGDNLKNFLVIISVIYNTWERNRNSILPADKAGIERQIRLQNITMEQAEALWICQLKPLHRLAYPIPESPLFPLSREILDRNYPGGKTTPRSTLVLGRKEYQEYKLSLNGNYSAAQEELSPQKTVKVVDSSSQNQKVDVKGQNGTFSASDNPDINQSEFELLWQQEYKKNQQKYSKISLLSSSDLTQMLIYAICAMDVPEIQPKLISGKYTTHSFSYLHPQNNQKTGVVWTEEYNMNSFYHIMSACQTAIQKKACETLYLIRSGNVGNPESSGNQIYRQIFVNTHNLHIRSSLTGIHFLATYQSLVNSAKSQDLLIGGKTIGLPELEDLVQRSKVLHGCDLLQALGIVSKTSNPHTSENREANLEVVKGFLFNLVKINQCIAVKTLIDIILREFPETQAASIQNLIDLLCREKKVKVLGPTSKPEEQIILWYPNAS</sequence>
<evidence type="ECO:0000313" key="3">
    <source>
        <dbReference type="Proteomes" id="UP000516013"/>
    </source>
</evidence>
<proteinExistence type="predicted"/>